<organism evidence="4 5">
    <name type="scientific">Mucilaginibacter gossypiicola</name>
    <dbReference type="NCBI Taxonomy" id="551995"/>
    <lineage>
        <taxon>Bacteria</taxon>
        <taxon>Pseudomonadati</taxon>
        <taxon>Bacteroidota</taxon>
        <taxon>Sphingobacteriia</taxon>
        <taxon>Sphingobacteriales</taxon>
        <taxon>Sphingobacteriaceae</taxon>
        <taxon>Mucilaginibacter</taxon>
    </lineage>
</organism>
<keyword evidence="1" id="KW-0472">Membrane</keyword>
<sequence>MTRAFIIKNKARMVLALAALTAMLLLANWNGRDNVKALDKTLTSIMNDRLLPATFVHEISNRLYENKLTAAASGPDAQAKISGNYAAIEALAKKYEATQLTKEESAKWKAFRIQLSNLRKQEADKNNAEYVFAQALKSLDQLIAIQVGESNRLLQSGQRNVSSSIVTANFGVVVCILLGLFIMVLLSAREQMILRQDERHLMN</sequence>
<evidence type="ECO:0000256" key="1">
    <source>
        <dbReference type="SAM" id="Phobius"/>
    </source>
</evidence>
<dbReference type="EMBL" id="FOCL01000001">
    <property type="protein sequence ID" value="SEM71990.1"/>
    <property type="molecule type" value="Genomic_DNA"/>
</dbReference>
<dbReference type="RefSeq" id="WP_091207386.1">
    <property type="nucleotide sequence ID" value="NZ_FOCL01000001.1"/>
</dbReference>
<keyword evidence="2" id="KW-0732">Signal</keyword>
<keyword evidence="5" id="KW-1185">Reference proteome</keyword>
<dbReference type="OrthoDB" id="1438991at2"/>
<gene>
    <name evidence="4" type="ORF">SAMN05192574_101586</name>
</gene>
<name>A0A1H8AMM4_9SPHI</name>
<keyword evidence="1" id="KW-0812">Transmembrane</keyword>
<protein>
    <submittedName>
        <fullName evidence="4">Four helix bundle sensory module for signal transduction</fullName>
    </submittedName>
</protein>
<accession>A0A1H8AMM4</accession>
<dbReference type="InterPro" id="IPR024478">
    <property type="entry name" value="HlyB_4HB_MCP"/>
</dbReference>
<evidence type="ECO:0000256" key="2">
    <source>
        <dbReference type="SAM" id="SignalP"/>
    </source>
</evidence>
<feature type="domain" description="Chemotaxis methyl-accepting receptor HlyB-like 4HB MCP" evidence="3">
    <location>
        <begin position="10"/>
        <end position="122"/>
    </location>
</feature>
<dbReference type="Proteomes" id="UP000198942">
    <property type="component" value="Unassembled WGS sequence"/>
</dbReference>
<evidence type="ECO:0000313" key="5">
    <source>
        <dbReference type="Proteomes" id="UP000198942"/>
    </source>
</evidence>
<feature type="chain" id="PRO_5011531157" evidence="2">
    <location>
        <begin position="28"/>
        <end position="203"/>
    </location>
</feature>
<evidence type="ECO:0000313" key="4">
    <source>
        <dbReference type="EMBL" id="SEM71990.1"/>
    </source>
</evidence>
<dbReference type="AlphaFoldDB" id="A0A1H8AMM4"/>
<feature type="signal peptide" evidence="2">
    <location>
        <begin position="1"/>
        <end position="27"/>
    </location>
</feature>
<feature type="transmembrane region" description="Helical" evidence="1">
    <location>
        <begin position="165"/>
        <end position="186"/>
    </location>
</feature>
<keyword evidence="1" id="KW-1133">Transmembrane helix</keyword>
<evidence type="ECO:0000259" key="3">
    <source>
        <dbReference type="Pfam" id="PF12729"/>
    </source>
</evidence>
<proteinExistence type="predicted"/>
<dbReference type="STRING" id="551995.SAMN05192574_101586"/>
<dbReference type="Pfam" id="PF12729">
    <property type="entry name" value="4HB_MCP_1"/>
    <property type="match status" value="1"/>
</dbReference>
<reference evidence="5" key="1">
    <citation type="submission" date="2016-10" db="EMBL/GenBank/DDBJ databases">
        <authorList>
            <person name="Varghese N."/>
            <person name="Submissions S."/>
        </authorList>
    </citation>
    <scope>NUCLEOTIDE SEQUENCE [LARGE SCALE GENOMIC DNA]</scope>
    <source>
        <strain evidence="5">Gh-48</strain>
    </source>
</reference>